<organism evidence="2 3">
    <name type="scientific">Sphingomonas oligophenolica</name>
    <dbReference type="NCBI Taxonomy" id="301154"/>
    <lineage>
        <taxon>Bacteria</taxon>
        <taxon>Pseudomonadati</taxon>
        <taxon>Pseudomonadota</taxon>
        <taxon>Alphaproteobacteria</taxon>
        <taxon>Sphingomonadales</taxon>
        <taxon>Sphingomonadaceae</taxon>
        <taxon>Sphingomonas</taxon>
    </lineage>
</organism>
<evidence type="ECO:0000256" key="1">
    <source>
        <dbReference type="SAM" id="MobiDB-lite"/>
    </source>
</evidence>
<sequence>MSDTHAVSDSAPVDQPTSTGANFSSNDCGQTYGSAQGTAPLLPEGGWLAINGNTDLSQCVVGPSDASISQAYVSNRAPLPAKYGYCIWVYGQGPSGFDSGRFELIFTDQSNSSYSLTLFSSTPAWHFVEYNSDAPGITQISWKPWQGPL</sequence>
<feature type="compositionally biased region" description="Polar residues" evidence="1">
    <location>
        <begin position="15"/>
        <end position="26"/>
    </location>
</feature>
<dbReference type="EMBL" id="JBDIME010000005">
    <property type="protein sequence ID" value="MEN2789644.1"/>
    <property type="molecule type" value="Genomic_DNA"/>
</dbReference>
<protein>
    <submittedName>
        <fullName evidence="2">Uncharacterized protein</fullName>
    </submittedName>
</protein>
<accession>A0ABU9Y1G8</accession>
<evidence type="ECO:0000313" key="3">
    <source>
        <dbReference type="Proteomes" id="UP001419910"/>
    </source>
</evidence>
<dbReference type="Proteomes" id="UP001419910">
    <property type="component" value="Unassembled WGS sequence"/>
</dbReference>
<evidence type="ECO:0000313" key="2">
    <source>
        <dbReference type="EMBL" id="MEN2789644.1"/>
    </source>
</evidence>
<reference evidence="2 3" key="1">
    <citation type="submission" date="2024-05" db="EMBL/GenBank/DDBJ databases">
        <authorList>
            <person name="Liu Q."/>
            <person name="Xin Y.-H."/>
        </authorList>
    </citation>
    <scope>NUCLEOTIDE SEQUENCE [LARGE SCALE GENOMIC DNA]</scope>
    <source>
        <strain evidence="2 3">CGMCC 1.10181</strain>
    </source>
</reference>
<keyword evidence="3" id="KW-1185">Reference proteome</keyword>
<name>A0ABU9Y1G8_9SPHN</name>
<feature type="region of interest" description="Disordered" evidence="1">
    <location>
        <begin position="1"/>
        <end position="26"/>
    </location>
</feature>
<dbReference type="RefSeq" id="WP_343889578.1">
    <property type="nucleotide sequence ID" value="NZ_BAAAEH010000022.1"/>
</dbReference>
<gene>
    <name evidence="2" type="ORF">ABC974_08405</name>
</gene>
<proteinExistence type="predicted"/>
<comment type="caution">
    <text evidence="2">The sequence shown here is derived from an EMBL/GenBank/DDBJ whole genome shotgun (WGS) entry which is preliminary data.</text>
</comment>